<evidence type="ECO:0000313" key="2">
    <source>
        <dbReference type="Proteomes" id="UP000887565"/>
    </source>
</evidence>
<protein>
    <submittedName>
        <fullName evidence="3">Uncharacterized protein</fullName>
    </submittedName>
</protein>
<dbReference type="AlphaFoldDB" id="A0A915I1V7"/>
<keyword evidence="2" id="KW-1185">Reference proteome</keyword>
<proteinExistence type="predicted"/>
<organism evidence="2 3">
    <name type="scientific">Romanomermis culicivorax</name>
    <name type="common">Nematode worm</name>
    <dbReference type="NCBI Taxonomy" id="13658"/>
    <lineage>
        <taxon>Eukaryota</taxon>
        <taxon>Metazoa</taxon>
        <taxon>Ecdysozoa</taxon>
        <taxon>Nematoda</taxon>
        <taxon>Enoplea</taxon>
        <taxon>Dorylaimia</taxon>
        <taxon>Mermithida</taxon>
        <taxon>Mermithoidea</taxon>
        <taxon>Mermithidae</taxon>
        <taxon>Romanomermis</taxon>
    </lineage>
</organism>
<dbReference type="WBParaSite" id="nRc.2.0.1.t07447-RA">
    <property type="protein sequence ID" value="nRc.2.0.1.t07447-RA"/>
    <property type="gene ID" value="nRc.2.0.1.g07447"/>
</dbReference>
<feature type="region of interest" description="Disordered" evidence="1">
    <location>
        <begin position="15"/>
        <end position="34"/>
    </location>
</feature>
<evidence type="ECO:0000313" key="3">
    <source>
        <dbReference type="WBParaSite" id="nRc.2.0.1.t07447-RA"/>
    </source>
</evidence>
<evidence type="ECO:0000256" key="1">
    <source>
        <dbReference type="SAM" id="MobiDB-lite"/>
    </source>
</evidence>
<dbReference type="Proteomes" id="UP000887565">
    <property type="component" value="Unplaced"/>
</dbReference>
<reference evidence="3" key="1">
    <citation type="submission" date="2022-11" db="UniProtKB">
        <authorList>
            <consortium name="WormBaseParasite"/>
        </authorList>
    </citation>
    <scope>IDENTIFICATION</scope>
</reference>
<sequence>MPQEDAGVPIVCLPSIASEPQQSDPENPNPDAINPLLQNVKRSLPKVELTRLKVDVVTPKIRLDLNNLDPKTKQQSLESIVDKDLPKMIDFICTFYGAIPITAYI</sequence>
<accession>A0A915I1V7</accession>
<name>A0A915I1V7_ROMCU</name>